<dbReference type="AlphaFoldDB" id="A0AAJ2UQP3"/>
<keyword evidence="2" id="KW-0472">Membrane</keyword>
<dbReference type="Gene3D" id="3.40.50.300">
    <property type="entry name" value="P-loop containing nucleotide triphosphate hydrolases"/>
    <property type="match status" value="1"/>
</dbReference>
<dbReference type="InterPro" id="IPR027417">
    <property type="entry name" value="P-loop_NTPase"/>
</dbReference>
<feature type="transmembrane region" description="Helical" evidence="2">
    <location>
        <begin position="458"/>
        <end position="479"/>
    </location>
</feature>
<evidence type="ECO:0000313" key="4">
    <source>
        <dbReference type="EMBL" id="MDX3135314.1"/>
    </source>
</evidence>
<organism evidence="4 5">
    <name type="scientific">Streptomyces europaeiscabiei</name>
    <dbReference type="NCBI Taxonomy" id="146819"/>
    <lineage>
        <taxon>Bacteria</taxon>
        <taxon>Bacillati</taxon>
        <taxon>Actinomycetota</taxon>
        <taxon>Actinomycetes</taxon>
        <taxon>Kitasatosporales</taxon>
        <taxon>Streptomycetaceae</taxon>
        <taxon>Streptomyces</taxon>
    </lineage>
</organism>
<dbReference type="EMBL" id="JARAWN010000389">
    <property type="protein sequence ID" value="MDX3135314.1"/>
    <property type="molecule type" value="Genomic_DNA"/>
</dbReference>
<sequence>MRATRRAHRGSAWGILAVLALVGVVGLLVFRNTGPLRGTPVADVLAVALGLISVSIALYAMGYTIRVESSDGTRRLAKLRDRVNKRLIDDPHCYFPGSRNVIPVAFKDAAARDVLVSDPLGDYFTSPGCKARLVILGAAGSGKTVAAIQLMDHLMVDWKEGDPVPVRVPLSTWNTERPLLDWLSGYLKETGLVDSRAVARELLEDRLVLPIFDGLDEMDPPGVPTDKSRALRALERLNSEYDGRTGHARLVLVCRTDRYDALRSEAKVKLKHATVVTLQPLSSDQQLAFLRESGLQDETGQWPPEWQRIADALTWSGTPGDLARVLGTPWRMALLTTAYTEQDERDRSRPLRDPNALLAMDPNVVPHHLLGLYTRAAAATRISRLGGGRYRDSAKVEEWLTVLARHLRDDNRPEGADGSDGADGSGGSAGPPRARDEVVSDTDLVLHRLWRMERSPRMGVVEVTLLSLPFFISLLLAEWLGFLPDLGNPPMVYIAIGGMLLLTQVILPRVQANTARQPVPRRLDWQRVRRWKVALPVAFYTIGVALYVWDLHDRPVLYAAVVVGHVVSFLTAQAVWIVADHPQATLTGPRDPLRAELRYALVWAAVIALWVGAMFAQRMETGLGFVYGPLFAALPAFVIAVKAWRRYVLLKCAAGRRLPAGLGAFLDWCVEAGIMRVEGFAYQFRHRELQEWLAGRP</sequence>
<feature type="transmembrane region" description="Helical" evidence="2">
    <location>
        <begin position="491"/>
        <end position="510"/>
    </location>
</feature>
<evidence type="ECO:0000313" key="5">
    <source>
        <dbReference type="Proteomes" id="UP001273589"/>
    </source>
</evidence>
<evidence type="ECO:0000256" key="2">
    <source>
        <dbReference type="SAM" id="Phobius"/>
    </source>
</evidence>
<dbReference type="SUPFAM" id="SSF52540">
    <property type="entry name" value="P-loop containing nucleoside triphosphate hydrolases"/>
    <property type="match status" value="1"/>
</dbReference>
<accession>A0AAJ2UQP3</accession>
<keyword evidence="2" id="KW-1133">Transmembrane helix</keyword>
<feature type="domain" description="NACHT" evidence="3">
    <location>
        <begin position="133"/>
        <end position="292"/>
    </location>
</feature>
<dbReference type="InterPro" id="IPR007111">
    <property type="entry name" value="NACHT_NTPase"/>
</dbReference>
<dbReference type="Pfam" id="PF05729">
    <property type="entry name" value="NACHT"/>
    <property type="match status" value="1"/>
</dbReference>
<feature type="transmembrane region" description="Helical" evidence="2">
    <location>
        <begin position="44"/>
        <end position="65"/>
    </location>
</feature>
<name>A0AAJ2UQP3_9ACTN</name>
<proteinExistence type="predicted"/>
<reference evidence="4" key="1">
    <citation type="journal article" date="2023" name="Microb. Genom.">
        <title>Mesoterricola silvestris gen. nov., sp. nov., Mesoterricola sediminis sp. nov., Geothrix oryzae sp. nov., Geothrix edaphica sp. nov., Geothrix rubra sp. nov., and Geothrix limicola sp. nov., six novel members of Acidobacteriota isolated from soils.</title>
        <authorList>
            <person name="Weisberg A.J."/>
            <person name="Pearce E."/>
            <person name="Kramer C.G."/>
            <person name="Chang J.H."/>
            <person name="Clarke C.R."/>
        </authorList>
    </citation>
    <scope>NUCLEOTIDE SEQUENCE</scope>
    <source>
        <strain evidence="4">ND06-05F</strain>
    </source>
</reference>
<evidence type="ECO:0000259" key="3">
    <source>
        <dbReference type="Pfam" id="PF05729"/>
    </source>
</evidence>
<feature type="transmembrane region" description="Helical" evidence="2">
    <location>
        <begin position="555"/>
        <end position="578"/>
    </location>
</feature>
<gene>
    <name evidence="4" type="ORF">PV367_37245</name>
</gene>
<feature type="transmembrane region" description="Helical" evidence="2">
    <location>
        <begin position="531"/>
        <end position="549"/>
    </location>
</feature>
<feature type="region of interest" description="Disordered" evidence="1">
    <location>
        <begin position="410"/>
        <end position="438"/>
    </location>
</feature>
<feature type="transmembrane region" description="Helical" evidence="2">
    <location>
        <begin position="622"/>
        <end position="641"/>
    </location>
</feature>
<keyword evidence="2" id="KW-0812">Transmembrane</keyword>
<comment type="caution">
    <text evidence="4">The sequence shown here is derived from an EMBL/GenBank/DDBJ whole genome shotgun (WGS) entry which is preliminary data.</text>
</comment>
<feature type="transmembrane region" description="Helical" evidence="2">
    <location>
        <begin position="599"/>
        <end position="616"/>
    </location>
</feature>
<dbReference type="Proteomes" id="UP001273589">
    <property type="component" value="Unassembled WGS sequence"/>
</dbReference>
<evidence type="ECO:0000256" key="1">
    <source>
        <dbReference type="SAM" id="MobiDB-lite"/>
    </source>
</evidence>
<protein>
    <submittedName>
        <fullName evidence="4">NACHT domain-containing protein</fullName>
    </submittedName>
</protein>
<feature type="transmembrane region" description="Helical" evidence="2">
    <location>
        <begin position="12"/>
        <end position="32"/>
    </location>
</feature>
<dbReference type="RefSeq" id="WP_319697703.1">
    <property type="nucleotide sequence ID" value="NZ_JARAWN010000389.1"/>
</dbReference>